<dbReference type="AlphaFoldDB" id="A0AAW7X5N6"/>
<feature type="binding site" evidence="12">
    <location>
        <begin position="84"/>
        <end position="85"/>
    </location>
    <ligand>
        <name>beta-D-galactose</name>
        <dbReference type="ChEBI" id="CHEBI:27667"/>
    </ligand>
</feature>
<dbReference type="PANTHER" id="PTHR10091:SF0">
    <property type="entry name" value="GALACTOSE MUTAROTASE"/>
    <property type="match status" value="1"/>
</dbReference>
<evidence type="ECO:0000256" key="8">
    <source>
        <dbReference type="ARBA" id="ARBA00023277"/>
    </source>
</evidence>
<evidence type="ECO:0000256" key="10">
    <source>
        <dbReference type="PIRSR" id="PIRSR005096-1"/>
    </source>
</evidence>
<protein>
    <recommendedName>
        <fullName evidence="9">Aldose 1-epimerase</fullName>
        <ecNumber evidence="9">5.1.3.3</ecNumber>
    </recommendedName>
</protein>
<evidence type="ECO:0000256" key="9">
    <source>
        <dbReference type="PIRNR" id="PIRNR005096"/>
    </source>
</evidence>
<dbReference type="InterPro" id="IPR047215">
    <property type="entry name" value="Galactose_mutarotase-like"/>
</dbReference>
<dbReference type="GO" id="GO:0004034">
    <property type="term" value="F:aldose 1-epimerase activity"/>
    <property type="evidence" value="ECO:0007669"/>
    <property type="project" value="UniProtKB-EC"/>
</dbReference>
<evidence type="ECO:0000256" key="6">
    <source>
        <dbReference type="ARBA" id="ARBA00022553"/>
    </source>
</evidence>
<evidence type="ECO:0000256" key="2">
    <source>
        <dbReference type="ARBA" id="ARBA00005028"/>
    </source>
</evidence>
<name>A0AAW7X5N6_9GAMM</name>
<comment type="caution">
    <text evidence="13">The sequence shown here is derived from an EMBL/GenBank/DDBJ whole genome shotgun (WGS) entry which is preliminary data.</text>
</comment>
<dbReference type="EMBL" id="JAUOPB010000007">
    <property type="protein sequence ID" value="MDO6422897.1"/>
    <property type="molecule type" value="Genomic_DNA"/>
</dbReference>
<dbReference type="Proteomes" id="UP001169760">
    <property type="component" value="Unassembled WGS sequence"/>
</dbReference>
<dbReference type="InterPro" id="IPR015443">
    <property type="entry name" value="Aldose_1-epimerase"/>
</dbReference>
<feature type="active site" description="Proton donor" evidence="10">
    <location>
        <position position="184"/>
    </location>
</feature>
<evidence type="ECO:0000256" key="1">
    <source>
        <dbReference type="ARBA" id="ARBA00004496"/>
    </source>
</evidence>
<feature type="binding site" evidence="11">
    <location>
        <position position="254"/>
    </location>
    <ligand>
        <name>beta-D-galactose</name>
        <dbReference type="ChEBI" id="CHEBI:27667"/>
    </ligand>
</feature>
<dbReference type="GO" id="GO:0033499">
    <property type="term" value="P:galactose catabolic process via UDP-galactose, Leloir pathway"/>
    <property type="evidence" value="ECO:0007669"/>
    <property type="project" value="TreeGrafter"/>
</dbReference>
<dbReference type="PIRSF" id="PIRSF005096">
    <property type="entry name" value="GALM"/>
    <property type="match status" value="1"/>
</dbReference>
<keyword evidence="6" id="KW-0597">Phosphoprotein</keyword>
<evidence type="ECO:0000313" key="13">
    <source>
        <dbReference type="EMBL" id="MDO6422897.1"/>
    </source>
</evidence>
<dbReference type="InterPro" id="IPR014718">
    <property type="entry name" value="GH-type_carb-bd"/>
</dbReference>
<evidence type="ECO:0000256" key="4">
    <source>
        <dbReference type="ARBA" id="ARBA00011245"/>
    </source>
</evidence>
<dbReference type="EC" id="5.1.3.3" evidence="9"/>
<reference evidence="13" key="1">
    <citation type="submission" date="2023-07" db="EMBL/GenBank/DDBJ databases">
        <title>Genome content predicts the carbon catabolic preferences of heterotrophic bacteria.</title>
        <authorList>
            <person name="Gralka M."/>
        </authorList>
    </citation>
    <scope>NUCLEOTIDE SEQUENCE</scope>
    <source>
        <strain evidence="13">I3M17_2</strain>
    </source>
</reference>
<comment type="subcellular location">
    <subcellularLocation>
        <location evidence="1">Cytoplasm</location>
    </subcellularLocation>
</comment>
<dbReference type="PANTHER" id="PTHR10091">
    <property type="entry name" value="ALDOSE-1-EPIMERASE"/>
    <property type="match status" value="1"/>
</dbReference>
<dbReference type="FunFam" id="2.70.98.10:FF:000003">
    <property type="entry name" value="Aldose 1-epimerase"/>
    <property type="match status" value="1"/>
</dbReference>
<dbReference type="InterPro" id="IPR008183">
    <property type="entry name" value="Aldose_1/G6P_1-epimerase"/>
</dbReference>
<dbReference type="GO" id="GO:0006006">
    <property type="term" value="P:glucose metabolic process"/>
    <property type="evidence" value="ECO:0007669"/>
    <property type="project" value="TreeGrafter"/>
</dbReference>
<evidence type="ECO:0000256" key="11">
    <source>
        <dbReference type="PIRSR" id="PIRSR005096-2"/>
    </source>
</evidence>
<evidence type="ECO:0000256" key="12">
    <source>
        <dbReference type="PIRSR" id="PIRSR005096-3"/>
    </source>
</evidence>
<comment type="catalytic activity">
    <reaction evidence="9">
        <text>alpha-D-glucose = beta-D-glucose</text>
        <dbReference type="Rhea" id="RHEA:10264"/>
        <dbReference type="ChEBI" id="CHEBI:15903"/>
        <dbReference type="ChEBI" id="CHEBI:17925"/>
        <dbReference type="EC" id="5.1.3.3"/>
    </reaction>
</comment>
<sequence length="354" mass="38544">MINHFNVSVAPFGSLPDGGNVSRYELSNPLGMRVGILDFGGIIQSIEVLDRAGEFADVALGFSHLEPYLEKSPYVGALVGRYANRIAGGKFSLQGKQYELAINNGPNHLHGGEQGFDKRLWQARAESTDDAAVLVLSLVSADGDQGYPGEVAVEVTYSLHADNSLAMAVKAKTDAPTLLNMTQHSYFNLSGEPDVLNHEVQIFADRYTPVNSDLIPTGELAPVADTPLDFTSPVKIGARIESDHSQLRFGAGYDHNYVLNKARLEELSLAASAYSEETGRKLELYTTEPGLQFYSGNFLDGELEGKNGVIARRSGFCLEPQHFPDSPNQAHFPSVELNPGQEYTSQTIFKFSLV</sequence>
<comment type="pathway">
    <text evidence="2 9">Carbohydrate metabolism; hexose metabolism.</text>
</comment>
<keyword evidence="7 9" id="KW-0413">Isomerase</keyword>
<feature type="active site" description="Proton acceptor" evidence="10">
    <location>
        <position position="319"/>
    </location>
</feature>
<evidence type="ECO:0000256" key="3">
    <source>
        <dbReference type="ARBA" id="ARBA00006206"/>
    </source>
</evidence>
<dbReference type="InterPro" id="IPR011013">
    <property type="entry name" value="Gal_mutarotase_sf_dom"/>
</dbReference>
<gene>
    <name evidence="13" type="ORF">Q4521_10470</name>
</gene>
<evidence type="ECO:0000256" key="5">
    <source>
        <dbReference type="ARBA" id="ARBA00022490"/>
    </source>
</evidence>
<dbReference type="Pfam" id="PF01263">
    <property type="entry name" value="Aldose_epim"/>
    <property type="match status" value="1"/>
</dbReference>
<dbReference type="GO" id="GO:0030246">
    <property type="term" value="F:carbohydrate binding"/>
    <property type="evidence" value="ECO:0007669"/>
    <property type="project" value="InterPro"/>
</dbReference>
<dbReference type="RefSeq" id="WP_303492766.1">
    <property type="nucleotide sequence ID" value="NZ_JAUOPB010000007.1"/>
</dbReference>
<organism evidence="13 14">
    <name type="scientific">Saccharophagus degradans</name>
    <dbReference type="NCBI Taxonomy" id="86304"/>
    <lineage>
        <taxon>Bacteria</taxon>
        <taxon>Pseudomonadati</taxon>
        <taxon>Pseudomonadota</taxon>
        <taxon>Gammaproteobacteria</taxon>
        <taxon>Cellvibrionales</taxon>
        <taxon>Cellvibrionaceae</taxon>
        <taxon>Saccharophagus</taxon>
    </lineage>
</organism>
<dbReference type="GO" id="GO:0005737">
    <property type="term" value="C:cytoplasm"/>
    <property type="evidence" value="ECO:0007669"/>
    <property type="project" value="UniProtKB-SubCell"/>
</dbReference>
<dbReference type="Gene3D" id="2.70.98.10">
    <property type="match status" value="1"/>
</dbReference>
<evidence type="ECO:0000313" key="14">
    <source>
        <dbReference type="Proteomes" id="UP001169760"/>
    </source>
</evidence>
<comment type="similarity">
    <text evidence="3 9">Belongs to the aldose epimerase family.</text>
</comment>
<keyword evidence="8 9" id="KW-0119">Carbohydrate metabolism</keyword>
<evidence type="ECO:0000256" key="7">
    <source>
        <dbReference type="ARBA" id="ARBA00023235"/>
    </source>
</evidence>
<accession>A0AAW7X5N6</accession>
<dbReference type="SUPFAM" id="SSF74650">
    <property type="entry name" value="Galactose mutarotase-like"/>
    <property type="match status" value="1"/>
</dbReference>
<comment type="subunit">
    <text evidence="4">Monomer.</text>
</comment>
<feature type="binding site" evidence="12">
    <location>
        <begin position="184"/>
        <end position="186"/>
    </location>
    <ligand>
        <name>beta-D-galactose</name>
        <dbReference type="ChEBI" id="CHEBI:27667"/>
    </ligand>
</feature>
<proteinExistence type="inferred from homology"/>
<dbReference type="NCBIfam" id="NF008277">
    <property type="entry name" value="PRK11055.1"/>
    <property type="match status" value="1"/>
</dbReference>
<keyword evidence="5" id="KW-0963">Cytoplasm</keyword>
<dbReference type="CDD" id="cd09019">
    <property type="entry name" value="galactose_mutarotase_like"/>
    <property type="match status" value="1"/>
</dbReference>